<feature type="transmembrane region" description="Helical" evidence="1">
    <location>
        <begin position="29"/>
        <end position="55"/>
    </location>
</feature>
<organism evidence="2 3">
    <name type="scientific">Ensete ventricosum</name>
    <name type="common">Abyssinian banana</name>
    <name type="synonym">Musa ensete</name>
    <dbReference type="NCBI Taxonomy" id="4639"/>
    <lineage>
        <taxon>Eukaryota</taxon>
        <taxon>Viridiplantae</taxon>
        <taxon>Streptophyta</taxon>
        <taxon>Embryophyta</taxon>
        <taxon>Tracheophyta</taxon>
        <taxon>Spermatophyta</taxon>
        <taxon>Magnoliopsida</taxon>
        <taxon>Liliopsida</taxon>
        <taxon>Zingiberales</taxon>
        <taxon>Musaceae</taxon>
        <taxon>Ensete</taxon>
    </lineage>
</organism>
<evidence type="ECO:0000313" key="3">
    <source>
        <dbReference type="Proteomes" id="UP000287651"/>
    </source>
</evidence>
<protein>
    <submittedName>
        <fullName evidence="2">Uncharacterized protein</fullName>
    </submittedName>
</protein>
<keyword evidence="1" id="KW-0472">Membrane</keyword>
<keyword evidence="1" id="KW-0812">Transmembrane</keyword>
<dbReference type="EMBL" id="AMZH03000671">
    <property type="protein sequence ID" value="RRT82546.1"/>
    <property type="molecule type" value="Genomic_DNA"/>
</dbReference>
<dbReference type="Proteomes" id="UP000287651">
    <property type="component" value="Unassembled WGS sequence"/>
</dbReference>
<evidence type="ECO:0000256" key="1">
    <source>
        <dbReference type="SAM" id="Phobius"/>
    </source>
</evidence>
<accession>A0A427B247</accession>
<gene>
    <name evidence="2" type="ORF">B296_00012970</name>
</gene>
<sequence>MRWLSLSVDVLRKGVSLNLYCRRIISPRFLLFFDTTLCFHFLVLLFLPIPFSLILGSLVN</sequence>
<proteinExistence type="predicted"/>
<dbReference type="AlphaFoldDB" id="A0A427B247"/>
<name>A0A427B247_ENSVE</name>
<reference evidence="2 3" key="1">
    <citation type="journal article" date="2014" name="Agronomy (Basel)">
        <title>A Draft Genome Sequence for Ensete ventricosum, the Drought-Tolerant Tree Against Hunger.</title>
        <authorList>
            <person name="Harrison J."/>
            <person name="Moore K.A."/>
            <person name="Paszkiewicz K."/>
            <person name="Jones T."/>
            <person name="Grant M."/>
            <person name="Ambacheew D."/>
            <person name="Muzemil S."/>
            <person name="Studholme D.J."/>
        </authorList>
    </citation>
    <scope>NUCLEOTIDE SEQUENCE [LARGE SCALE GENOMIC DNA]</scope>
</reference>
<keyword evidence="1" id="KW-1133">Transmembrane helix</keyword>
<comment type="caution">
    <text evidence="2">The sequence shown here is derived from an EMBL/GenBank/DDBJ whole genome shotgun (WGS) entry which is preliminary data.</text>
</comment>
<evidence type="ECO:0000313" key="2">
    <source>
        <dbReference type="EMBL" id="RRT82546.1"/>
    </source>
</evidence>